<comment type="caution">
    <text evidence="1">The sequence shown here is derived from an EMBL/GenBank/DDBJ whole genome shotgun (WGS) entry which is preliminary data.</text>
</comment>
<dbReference type="VEuPathDB" id="CryptoDB:GNI_057770"/>
<dbReference type="Proteomes" id="UP000019763">
    <property type="component" value="Unassembled WGS sequence"/>
</dbReference>
<dbReference type="RefSeq" id="XP_011130008.1">
    <property type="nucleotide sequence ID" value="XM_011131706.1"/>
</dbReference>
<dbReference type="EMBL" id="AFNH02000438">
    <property type="protein sequence ID" value="EZG69535.1"/>
    <property type="molecule type" value="Genomic_DNA"/>
</dbReference>
<evidence type="ECO:0000313" key="1">
    <source>
        <dbReference type="EMBL" id="EZG69535.1"/>
    </source>
</evidence>
<proteinExistence type="predicted"/>
<accession>A0A023B8M4</accession>
<organism evidence="1 2">
    <name type="scientific">Gregarina niphandrodes</name>
    <name type="common">Septate eugregarine</name>
    <dbReference type="NCBI Taxonomy" id="110365"/>
    <lineage>
        <taxon>Eukaryota</taxon>
        <taxon>Sar</taxon>
        <taxon>Alveolata</taxon>
        <taxon>Apicomplexa</taxon>
        <taxon>Conoidasida</taxon>
        <taxon>Gregarinasina</taxon>
        <taxon>Eugregarinorida</taxon>
        <taxon>Gregarinidae</taxon>
        <taxon>Gregarina</taxon>
    </lineage>
</organism>
<protein>
    <submittedName>
        <fullName evidence="1">Uncharacterized protein</fullName>
    </submittedName>
</protein>
<name>A0A023B8M4_GRENI</name>
<dbReference type="AlphaFoldDB" id="A0A023B8M4"/>
<reference evidence="1" key="1">
    <citation type="submission" date="2013-12" db="EMBL/GenBank/DDBJ databases">
        <authorList>
            <person name="Omoto C.K."/>
            <person name="Sibley D."/>
            <person name="Venepally P."/>
            <person name="Hadjithomas M."/>
            <person name="Karamycheva S."/>
            <person name="Brunk B."/>
            <person name="Roos D."/>
            <person name="Caler E."/>
            <person name="Lorenzi H."/>
        </authorList>
    </citation>
    <scope>NUCLEOTIDE SEQUENCE</scope>
</reference>
<sequence length="97" mass="11018">MVEAVVRTNQLFESSQVQVKPMTPKRQCSVKKFDIVKDGNRVEHVRGSSSEKIDLQQEVLTWTAGIWRVCRQCKLVEILYPGFATKVPPFCSGQYGT</sequence>
<keyword evidence="2" id="KW-1185">Reference proteome</keyword>
<dbReference type="GeneID" id="22912131"/>
<evidence type="ECO:0000313" key="2">
    <source>
        <dbReference type="Proteomes" id="UP000019763"/>
    </source>
</evidence>
<gene>
    <name evidence="1" type="ORF">GNI_057770</name>
</gene>